<dbReference type="InterPro" id="IPR007633">
    <property type="entry name" value="Phage_P2_Holin"/>
</dbReference>
<protein>
    <submittedName>
        <fullName evidence="2">Holin</fullName>
    </submittedName>
</protein>
<reference evidence="2 3" key="1">
    <citation type="submission" date="2023-08" db="EMBL/GenBank/DDBJ databases">
        <title>Achromobacter seleniivolatilans sp. nov., isolated from seleniferous soil.</title>
        <authorList>
            <person name="Zhang S."/>
            <person name="Li K."/>
            <person name="Peng J."/>
            <person name="Zhao Q."/>
            <person name="Wang H."/>
            <person name="Guo Y."/>
        </authorList>
    </citation>
    <scope>NUCLEOTIDE SEQUENCE [LARGE SCALE GENOMIC DNA]</scope>
    <source>
        <strain evidence="2 3">R39</strain>
    </source>
</reference>
<gene>
    <name evidence="2" type="ORF">RAS12_13235</name>
</gene>
<sequence length="96" mass="10117">MNDWERTLAWLAGVGALVAVGRALTNKEALSWRVVVGRVILGSALSMVVFLLLIPYPEAPLPVLVGAGAALGILGEQVLELAARRLISFKLGGDPK</sequence>
<evidence type="ECO:0000256" key="1">
    <source>
        <dbReference type="SAM" id="Phobius"/>
    </source>
</evidence>
<keyword evidence="1" id="KW-0472">Membrane</keyword>
<keyword evidence="1" id="KW-1133">Transmembrane helix</keyword>
<evidence type="ECO:0000313" key="2">
    <source>
        <dbReference type="EMBL" id="WMD23288.1"/>
    </source>
</evidence>
<evidence type="ECO:0000313" key="3">
    <source>
        <dbReference type="Proteomes" id="UP001234798"/>
    </source>
</evidence>
<proteinExistence type="predicted"/>
<feature type="transmembrane region" description="Helical" evidence="1">
    <location>
        <begin position="36"/>
        <end position="57"/>
    </location>
</feature>
<dbReference type="Pfam" id="PF04550">
    <property type="entry name" value="Phage_holin_3_2"/>
    <property type="match status" value="1"/>
</dbReference>
<keyword evidence="1" id="KW-0812">Transmembrane</keyword>
<feature type="transmembrane region" description="Helical" evidence="1">
    <location>
        <begin position="6"/>
        <end position="24"/>
    </location>
</feature>
<organism evidence="2 3">
    <name type="scientific">Achromobacter seleniivolatilans</name>
    <dbReference type="NCBI Taxonomy" id="3047478"/>
    <lineage>
        <taxon>Bacteria</taxon>
        <taxon>Pseudomonadati</taxon>
        <taxon>Pseudomonadota</taxon>
        <taxon>Betaproteobacteria</taxon>
        <taxon>Burkholderiales</taxon>
        <taxon>Alcaligenaceae</taxon>
        <taxon>Achromobacter</taxon>
    </lineage>
</organism>
<accession>A0ABY9M8G4</accession>
<dbReference type="EMBL" id="CP132976">
    <property type="protein sequence ID" value="WMD23288.1"/>
    <property type="molecule type" value="Genomic_DNA"/>
</dbReference>
<feature type="transmembrane region" description="Helical" evidence="1">
    <location>
        <begin position="63"/>
        <end position="83"/>
    </location>
</feature>
<name>A0ABY9M8G4_9BURK</name>
<dbReference type="RefSeq" id="WP_306950575.1">
    <property type="nucleotide sequence ID" value="NZ_CP132976.1"/>
</dbReference>
<keyword evidence="3" id="KW-1185">Reference proteome</keyword>
<dbReference type="Proteomes" id="UP001234798">
    <property type="component" value="Chromosome"/>
</dbReference>